<dbReference type="Gene3D" id="2.60.40.2060">
    <property type="match status" value="1"/>
</dbReference>
<dbReference type="PROSITE" id="PS51257">
    <property type="entry name" value="PROKAR_LIPOPROTEIN"/>
    <property type="match status" value="1"/>
</dbReference>
<dbReference type="Gene3D" id="2.60.40.1120">
    <property type="entry name" value="Carboxypeptidase-like, regulatory domain"/>
    <property type="match status" value="1"/>
</dbReference>
<dbReference type="EMBL" id="JBHLTS010000022">
    <property type="protein sequence ID" value="MFC0515579.1"/>
    <property type="molecule type" value="Genomic_DNA"/>
</dbReference>
<proteinExistence type="predicted"/>
<dbReference type="Pfam" id="PF18003">
    <property type="entry name" value="DUF3823_C"/>
    <property type="match status" value="1"/>
</dbReference>
<comment type="caution">
    <text evidence="3">The sequence shown here is derived from an EMBL/GenBank/DDBJ whole genome shotgun (WGS) entry which is preliminary data.</text>
</comment>
<dbReference type="InterPro" id="IPR041186">
    <property type="entry name" value="DUF3823_C"/>
</dbReference>
<accession>A0ABV6L7W8</accession>
<evidence type="ECO:0000313" key="4">
    <source>
        <dbReference type="Proteomes" id="UP001589828"/>
    </source>
</evidence>
<evidence type="ECO:0000259" key="2">
    <source>
        <dbReference type="Pfam" id="PF18003"/>
    </source>
</evidence>
<reference evidence="3 4" key="1">
    <citation type="submission" date="2024-09" db="EMBL/GenBank/DDBJ databases">
        <authorList>
            <person name="Sun Q."/>
            <person name="Mori K."/>
        </authorList>
    </citation>
    <scope>NUCLEOTIDE SEQUENCE [LARGE SCALE GENOMIC DNA]</scope>
    <source>
        <strain evidence="3 4">NCAIM B.02415</strain>
    </source>
</reference>
<dbReference type="RefSeq" id="WP_377023397.1">
    <property type="nucleotide sequence ID" value="NZ_JBHLTS010000022.1"/>
</dbReference>
<evidence type="ECO:0000313" key="3">
    <source>
        <dbReference type="EMBL" id="MFC0515579.1"/>
    </source>
</evidence>
<dbReference type="InterPro" id="IPR024278">
    <property type="entry name" value="DUF3823_N"/>
</dbReference>
<protein>
    <submittedName>
        <fullName evidence="3">DUF3823 domain-containing protein</fullName>
    </submittedName>
</protein>
<organism evidence="3 4">
    <name type="scientific">Mucilaginibacter angelicae</name>
    <dbReference type="NCBI Taxonomy" id="869718"/>
    <lineage>
        <taxon>Bacteria</taxon>
        <taxon>Pseudomonadati</taxon>
        <taxon>Bacteroidota</taxon>
        <taxon>Sphingobacteriia</taxon>
        <taxon>Sphingobacteriales</taxon>
        <taxon>Sphingobacteriaceae</taxon>
        <taxon>Mucilaginibacter</taxon>
    </lineage>
</organism>
<dbReference type="Proteomes" id="UP001589828">
    <property type="component" value="Unassembled WGS sequence"/>
</dbReference>
<keyword evidence="4" id="KW-1185">Reference proteome</keyword>
<feature type="domain" description="DUF3823" evidence="1">
    <location>
        <begin position="30"/>
        <end position="122"/>
    </location>
</feature>
<sequence>MKIRFHHIILGLLLAATGCKKDNYAAPSATLNGQLTYKGSPVGVEYNQVPFNLYQPGFGKSAPIVGTFQQDGTYSTLLFNGNYKFTIPPNQGPFMWKELGPNKRDTLAVVVNGNQTLNIEVTPYYMVRDAKITAAAKVVTAVFNIEKVITDVNAKDIDRVSLYINKTQFVSGGDQIAGTDLAGSAITSLNNISMSVNIPGISPTQNYVFARVGIKISGVEDMIFSPVVKVTY</sequence>
<dbReference type="Pfam" id="PF12866">
    <property type="entry name" value="DUF3823"/>
    <property type="match status" value="1"/>
</dbReference>
<gene>
    <name evidence="3" type="ORF">ACFFGT_15275</name>
</gene>
<evidence type="ECO:0000259" key="1">
    <source>
        <dbReference type="Pfam" id="PF12866"/>
    </source>
</evidence>
<name>A0ABV6L7W8_9SPHI</name>
<feature type="domain" description="DUF3823" evidence="2">
    <location>
        <begin position="125"/>
        <end position="229"/>
    </location>
</feature>